<keyword evidence="2" id="KW-0808">Transferase</keyword>
<feature type="domain" description="DUF559" evidence="1">
    <location>
        <begin position="13"/>
        <end position="114"/>
    </location>
</feature>
<dbReference type="GO" id="GO:0008168">
    <property type="term" value="F:methyltransferase activity"/>
    <property type="evidence" value="ECO:0007669"/>
    <property type="project" value="UniProtKB-KW"/>
</dbReference>
<accession>A0A379JYT3</accession>
<dbReference type="InterPro" id="IPR047216">
    <property type="entry name" value="Endonuclease_DUF559_bact"/>
</dbReference>
<reference evidence="2 3" key="1">
    <citation type="submission" date="2018-06" db="EMBL/GenBank/DDBJ databases">
        <authorList>
            <consortium name="Pathogen Informatics"/>
            <person name="Doyle S."/>
        </authorList>
    </citation>
    <scope>NUCLEOTIDE SEQUENCE [LARGE SCALE GENOMIC DNA]</scope>
    <source>
        <strain evidence="2 3">NCTC10692</strain>
    </source>
</reference>
<organism evidence="2 3">
    <name type="scientific">Ectopseudomonas oleovorans</name>
    <name type="common">Pseudomonas oleovorans</name>
    <dbReference type="NCBI Taxonomy" id="301"/>
    <lineage>
        <taxon>Bacteria</taxon>
        <taxon>Pseudomonadati</taxon>
        <taxon>Pseudomonadota</taxon>
        <taxon>Gammaproteobacteria</taxon>
        <taxon>Pseudomonadales</taxon>
        <taxon>Pseudomonadaceae</taxon>
        <taxon>Ectopseudomonas</taxon>
    </lineage>
</organism>
<dbReference type="PANTHER" id="PTHR38590">
    <property type="entry name" value="BLL0828 PROTEIN"/>
    <property type="match status" value="1"/>
</dbReference>
<sequence length="124" mass="14352">MPPKHRPLPAWHKQRARELRTTATDAEVRLWYCLRSGRLGGLKFRRQHPLPPYILDFYCEAAKLAVELDGSQHGGEDDAARTLDLEREGIMVLRFWNDQALKETEAVLQEIYRVASERIALLTL</sequence>
<dbReference type="GO" id="GO:0032259">
    <property type="term" value="P:methylation"/>
    <property type="evidence" value="ECO:0007669"/>
    <property type="project" value="UniProtKB-KW"/>
</dbReference>
<evidence type="ECO:0000259" key="1">
    <source>
        <dbReference type="Pfam" id="PF04480"/>
    </source>
</evidence>
<accession>A0A2S7FHV5</accession>
<dbReference type="CDD" id="cd01038">
    <property type="entry name" value="Endonuclease_DUF559"/>
    <property type="match status" value="1"/>
</dbReference>
<dbReference type="AlphaFoldDB" id="A0A2S7FHV5"/>
<gene>
    <name evidence="2" type="ORF">NCTC10692_04265</name>
</gene>
<protein>
    <submittedName>
        <fullName evidence="2">DNA methylase</fullName>
    </submittedName>
</protein>
<name>A0A2S7FHV5_ECTOL</name>
<evidence type="ECO:0000313" key="2">
    <source>
        <dbReference type="EMBL" id="SUD53722.1"/>
    </source>
</evidence>
<dbReference type="RefSeq" id="WP_074861009.1">
    <property type="nucleotide sequence ID" value="NZ_FNZC01000077.1"/>
</dbReference>
<keyword evidence="2" id="KW-0489">Methyltransferase</keyword>
<dbReference type="Proteomes" id="UP000255303">
    <property type="component" value="Unassembled WGS sequence"/>
</dbReference>
<proteinExistence type="predicted"/>
<evidence type="ECO:0000313" key="3">
    <source>
        <dbReference type="Proteomes" id="UP000255303"/>
    </source>
</evidence>
<dbReference type="Gene3D" id="3.40.960.10">
    <property type="entry name" value="VSR Endonuclease"/>
    <property type="match status" value="1"/>
</dbReference>
<dbReference type="PANTHER" id="PTHR38590:SF1">
    <property type="entry name" value="BLL0828 PROTEIN"/>
    <property type="match status" value="1"/>
</dbReference>
<dbReference type="InterPro" id="IPR007569">
    <property type="entry name" value="DUF559"/>
</dbReference>
<dbReference type="Pfam" id="PF04480">
    <property type="entry name" value="DUF559"/>
    <property type="match status" value="1"/>
</dbReference>
<dbReference type="EMBL" id="UGUV01000002">
    <property type="protein sequence ID" value="SUD53722.1"/>
    <property type="molecule type" value="Genomic_DNA"/>
</dbReference>
<dbReference type="SUPFAM" id="SSF52980">
    <property type="entry name" value="Restriction endonuclease-like"/>
    <property type="match status" value="1"/>
</dbReference>
<dbReference type="InterPro" id="IPR011335">
    <property type="entry name" value="Restrct_endonuc-II-like"/>
</dbReference>